<evidence type="ECO:0000313" key="2">
    <source>
        <dbReference type="EMBL" id="PSR80237.1"/>
    </source>
</evidence>
<sequence length="211" mass="23993">MAGHHETSGGGYRQYREPGMVTEGSTGADIVLREVTFEQSASLQMAQEATSAHEAERLVRVEQDPQYRIRAAQQPLMDAFARTTMMPDGKSSSGDVPTFNLMAPSELPDDFAERLANPRVNPRVKAKFHAITQSPEEFDALIVEIDELVNNLCEKGSEKSMADRERIHLQWAQFVLHLENQPPLDHIWKYEIAKKHVLQFLPFLVHFPWLL</sequence>
<comment type="caution">
    <text evidence="2">The sequence shown here is derived from an EMBL/GenBank/DDBJ whole genome shotgun (WGS) entry which is preliminary data.</text>
</comment>
<accession>A0A2R6NYE4</accession>
<evidence type="ECO:0000256" key="1">
    <source>
        <dbReference type="SAM" id="MobiDB-lite"/>
    </source>
</evidence>
<organism evidence="2 3">
    <name type="scientific">Hermanssonia centrifuga</name>
    <dbReference type="NCBI Taxonomy" id="98765"/>
    <lineage>
        <taxon>Eukaryota</taxon>
        <taxon>Fungi</taxon>
        <taxon>Dikarya</taxon>
        <taxon>Basidiomycota</taxon>
        <taxon>Agaricomycotina</taxon>
        <taxon>Agaricomycetes</taxon>
        <taxon>Polyporales</taxon>
        <taxon>Meruliaceae</taxon>
        <taxon>Hermanssonia</taxon>
    </lineage>
</organism>
<proteinExistence type="predicted"/>
<dbReference type="AlphaFoldDB" id="A0A2R6NYE4"/>
<name>A0A2R6NYE4_9APHY</name>
<gene>
    <name evidence="2" type="ORF">PHLCEN_2v6786</name>
</gene>
<dbReference type="EMBL" id="MLYV02000661">
    <property type="protein sequence ID" value="PSR80237.1"/>
    <property type="molecule type" value="Genomic_DNA"/>
</dbReference>
<reference evidence="2 3" key="1">
    <citation type="submission" date="2018-02" db="EMBL/GenBank/DDBJ databases">
        <title>Genome sequence of the basidiomycete white-rot fungus Phlebia centrifuga.</title>
        <authorList>
            <person name="Granchi Z."/>
            <person name="Peng M."/>
            <person name="de Vries R.P."/>
            <person name="Hilden K."/>
            <person name="Makela M.R."/>
            <person name="Grigoriev I."/>
            <person name="Riley R."/>
        </authorList>
    </citation>
    <scope>NUCLEOTIDE SEQUENCE [LARGE SCALE GENOMIC DNA]</scope>
    <source>
        <strain evidence="2 3">FBCC195</strain>
    </source>
</reference>
<feature type="region of interest" description="Disordered" evidence="1">
    <location>
        <begin position="1"/>
        <end position="21"/>
    </location>
</feature>
<keyword evidence="3" id="KW-1185">Reference proteome</keyword>
<dbReference type="Proteomes" id="UP000186601">
    <property type="component" value="Unassembled WGS sequence"/>
</dbReference>
<protein>
    <submittedName>
        <fullName evidence="2">Uncharacterized protein</fullName>
    </submittedName>
</protein>
<evidence type="ECO:0000313" key="3">
    <source>
        <dbReference type="Proteomes" id="UP000186601"/>
    </source>
</evidence>